<dbReference type="GO" id="GO:0003700">
    <property type="term" value="F:DNA-binding transcription factor activity"/>
    <property type="evidence" value="ECO:0007669"/>
    <property type="project" value="InterPro"/>
</dbReference>
<protein>
    <submittedName>
        <fullName evidence="6">GntR family transcriptional regulator</fullName>
    </submittedName>
</protein>
<evidence type="ECO:0000256" key="1">
    <source>
        <dbReference type="ARBA" id="ARBA00023015"/>
    </source>
</evidence>
<dbReference type="Pfam" id="PF00392">
    <property type="entry name" value="GntR"/>
    <property type="match status" value="1"/>
</dbReference>
<evidence type="ECO:0000256" key="3">
    <source>
        <dbReference type="ARBA" id="ARBA00023163"/>
    </source>
</evidence>
<feature type="compositionally biased region" description="Low complexity" evidence="4">
    <location>
        <begin position="222"/>
        <end position="239"/>
    </location>
</feature>
<organism evidence="6 7">
    <name type="scientific">Bordetella genomosp. 4</name>
    <dbReference type="NCBI Taxonomy" id="463044"/>
    <lineage>
        <taxon>Bacteria</taxon>
        <taxon>Pseudomonadati</taxon>
        <taxon>Pseudomonadota</taxon>
        <taxon>Betaproteobacteria</taxon>
        <taxon>Burkholderiales</taxon>
        <taxon>Alcaligenaceae</taxon>
        <taxon>Bordetella</taxon>
    </lineage>
</organism>
<keyword evidence="2" id="KW-0238">DNA-binding</keyword>
<dbReference type="RefSeq" id="WP_094822287.1">
    <property type="nucleotide sequence ID" value="NZ_NEVO01000010.1"/>
</dbReference>
<dbReference type="SUPFAM" id="SSF46785">
    <property type="entry name" value="Winged helix' DNA-binding domain"/>
    <property type="match status" value="1"/>
</dbReference>
<keyword evidence="7" id="KW-1185">Reference proteome</keyword>
<dbReference type="PROSITE" id="PS50949">
    <property type="entry name" value="HTH_GNTR"/>
    <property type="match status" value="1"/>
</dbReference>
<dbReference type="SMART" id="SM00345">
    <property type="entry name" value="HTH_GNTR"/>
    <property type="match status" value="1"/>
</dbReference>
<keyword evidence="3" id="KW-0804">Transcription</keyword>
<dbReference type="SMART" id="SM00895">
    <property type="entry name" value="FCD"/>
    <property type="match status" value="1"/>
</dbReference>
<evidence type="ECO:0000256" key="4">
    <source>
        <dbReference type="SAM" id="MobiDB-lite"/>
    </source>
</evidence>
<feature type="region of interest" description="Disordered" evidence="4">
    <location>
        <begin position="222"/>
        <end position="260"/>
    </location>
</feature>
<evidence type="ECO:0000313" key="7">
    <source>
        <dbReference type="Proteomes" id="UP000216885"/>
    </source>
</evidence>
<dbReference type="EMBL" id="NEVQ01000017">
    <property type="protein sequence ID" value="OZI54376.1"/>
    <property type="molecule type" value="Genomic_DNA"/>
</dbReference>
<dbReference type="InterPro" id="IPR000524">
    <property type="entry name" value="Tscrpt_reg_HTH_GntR"/>
</dbReference>
<evidence type="ECO:0000313" key="6">
    <source>
        <dbReference type="EMBL" id="OZI54376.1"/>
    </source>
</evidence>
<accession>A0A261TXG4</accession>
<proteinExistence type="predicted"/>
<evidence type="ECO:0000256" key="2">
    <source>
        <dbReference type="ARBA" id="ARBA00023125"/>
    </source>
</evidence>
<comment type="caution">
    <text evidence="6">The sequence shown here is derived from an EMBL/GenBank/DDBJ whole genome shotgun (WGS) entry which is preliminary data.</text>
</comment>
<dbReference type="PANTHER" id="PTHR43537:SF50">
    <property type="entry name" value="TRANSCRIPTIONAL REGULATORY PROTEIN"/>
    <property type="match status" value="1"/>
</dbReference>
<dbReference type="InterPro" id="IPR008920">
    <property type="entry name" value="TF_FadR/GntR_C"/>
</dbReference>
<dbReference type="Gene3D" id="1.20.120.530">
    <property type="entry name" value="GntR ligand-binding domain-like"/>
    <property type="match status" value="1"/>
</dbReference>
<dbReference type="GO" id="GO:0003677">
    <property type="term" value="F:DNA binding"/>
    <property type="evidence" value="ECO:0007669"/>
    <property type="project" value="UniProtKB-KW"/>
</dbReference>
<reference evidence="6 7" key="1">
    <citation type="submission" date="2017-05" db="EMBL/GenBank/DDBJ databases">
        <title>Complete and WGS of Bordetella genogroups.</title>
        <authorList>
            <person name="Spilker T."/>
            <person name="LiPuma J."/>
        </authorList>
    </citation>
    <scope>NUCLEOTIDE SEQUENCE [LARGE SCALE GENOMIC DNA]</scope>
    <source>
        <strain evidence="6 7">AU9919</strain>
    </source>
</reference>
<keyword evidence="1" id="KW-0805">Transcription regulation</keyword>
<sequence length="260" mass="28558">MTAPIVRQALYLEVADRLRDMIRSRALASGEWIDEVYLTGVLGISRTPLREALKVLATEGLVRLEPRRGCFVNELSLQDLEDIFPLMAMLEGRCAHEAALKASDAELAGLESLHRALQTHAAAGEVDAYYDTNAQIHETVQALANNRWLSDMVGNLRKVLSLFRHKSLTVPGRITESCAEHMAIFAALKARDPEAAEALARKHLLRQLDALRLLARRAEAASVTTTARSSSPSSSNTSAIQEVSHDSPRLQSARTRRSAA</sequence>
<dbReference type="InterPro" id="IPR011711">
    <property type="entry name" value="GntR_C"/>
</dbReference>
<dbReference type="AlphaFoldDB" id="A0A261TXG4"/>
<dbReference type="Pfam" id="PF07729">
    <property type="entry name" value="FCD"/>
    <property type="match status" value="1"/>
</dbReference>
<dbReference type="Gene3D" id="1.10.10.10">
    <property type="entry name" value="Winged helix-like DNA-binding domain superfamily/Winged helix DNA-binding domain"/>
    <property type="match status" value="1"/>
</dbReference>
<dbReference type="CDD" id="cd07377">
    <property type="entry name" value="WHTH_GntR"/>
    <property type="match status" value="1"/>
</dbReference>
<gene>
    <name evidence="6" type="ORF">CAL20_18005</name>
</gene>
<evidence type="ECO:0000259" key="5">
    <source>
        <dbReference type="PROSITE" id="PS50949"/>
    </source>
</evidence>
<dbReference type="InterPro" id="IPR036390">
    <property type="entry name" value="WH_DNA-bd_sf"/>
</dbReference>
<dbReference type="InterPro" id="IPR036388">
    <property type="entry name" value="WH-like_DNA-bd_sf"/>
</dbReference>
<dbReference type="OrthoDB" id="9799812at2"/>
<dbReference type="Proteomes" id="UP000216885">
    <property type="component" value="Unassembled WGS sequence"/>
</dbReference>
<dbReference type="SUPFAM" id="SSF48008">
    <property type="entry name" value="GntR ligand-binding domain-like"/>
    <property type="match status" value="1"/>
</dbReference>
<name>A0A261TXG4_9BORD</name>
<dbReference type="PANTHER" id="PTHR43537">
    <property type="entry name" value="TRANSCRIPTIONAL REGULATOR, GNTR FAMILY"/>
    <property type="match status" value="1"/>
</dbReference>
<feature type="domain" description="HTH gntR-type" evidence="5">
    <location>
        <begin position="8"/>
        <end position="75"/>
    </location>
</feature>